<dbReference type="Proteomes" id="UP000836841">
    <property type="component" value="Chromosome 1"/>
</dbReference>
<keyword evidence="1" id="KW-0472">Membrane</keyword>
<keyword evidence="1" id="KW-0812">Transmembrane</keyword>
<evidence type="ECO:0000256" key="1">
    <source>
        <dbReference type="SAM" id="Phobius"/>
    </source>
</evidence>
<organism evidence="2 3">
    <name type="scientific">Thlaspi arvense</name>
    <name type="common">Field penny-cress</name>
    <dbReference type="NCBI Taxonomy" id="13288"/>
    <lineage>
        <taxon>Eukaryota</taxon>
        <taxon>Viridiplantae</taxon>
        <taxon>Streptophyta</taxon>
        <taxon>Embryophyta</taxon>
        <taxon>Tracheophyta</taxon>
        <taxon>Spermatophyta</taxon>
        <taxon>Magnoliopsida</taxon>
        <taxon>eudicotyledons</taxon>
        <taxon>Gunneridae</taxon>
        <taxon>Pentapetalae</taxon>
        <taxon>rosids</taxon>
        <taxon>malvids</taxon>
        <taxon>Brassicales</taxon>
        <taxon>Brassicaceae</taxon>
        <taxon>Thlaspideae</taxon>
        <taxon>Thlaspi</taxon>
    </lineage>
</organism>
<gene>
    <name evidence="2" type="ORF">TAV2_LOCUS1538</name>
</gene>
<accession>A0AAU9REJ7</accession>
<dbReference type="AlphaFoldDB" id="A0AAU9REJ7"/>
<reference evidence="2 3" key="1">
    <citation type="submission" date="2022-03" db="EMBL/GenBank/DDBJ databases">
        <authorList>
            <person name="Nunn A."/>
            <person name="Chopra R."/>
            <person name="Nunn A."/>
            <person name="Contreras Garrido A."/>
        </authorList>
    </citation>
    <scope>NUCLEOTIDE SEQUENCE [LARGE SCALE GENOMIC DNA]</scope>
</reference>
<evidence type="ECO:0000313" key="2">
    <source>
        <dbReference type="EMBL" id="CAH2039206.1"/>
    </source>
</evidence>
<dbReference type="Pfam" id="PF06592">
    <property type="entry name" value="DUF1138"/>
    <property type="match status" value="1"/>
</dbReference>
<dbReference type="InterPro" id="IPR009515">
    <property type="entry name" value="DUF1138"/>
</dbReference>
<proteinExistence type="predicted"/>
<protein>
    <submittedName>
        <fullName evidence="2">Uncharacterized protein</fullName>
    </submittedName>
</protein>
<sequence length="83" mass="8863">MAVERSDHFPPTTVGFFSNTAVHCLSLTVSVSAKVKMATASGGRAKYIIGALIGSFGISYLFDKLVADDKIFGGKFFQTLIIT</sequence>
<evidence type="ECO:0000313" key="3">
    <source>
        <dbReference type="Proteomes" id="UP000836841"/>
    </source>
</evidence>
<name>A0AAU9REJ7_THLAR</name>
<keyword evidence="3" id="KW-1185">Reference proteome</keyword>
<feature type="transmembrane region" description="Helical" evidence="1">
    <location>
        <begin position="45"/>
        <end position="62"/>
    </location>
</feature>
<dbReference type="EMBL" id="OU466857">
    <property type="protein sequence ID" value="CAH2039206.1"/>
    <property type="molecule type" value="Genomic_DNA"/>
</dbReference>
<keyword evidence="1" id="KW-1133">Transmembrane helix</keyword>
<feature type="transmembrane region" description="Helical" evidence="1">
    <location>
        <begin position="12"/>
        <end position="33"/>
    </location>
</feature>